<proteinExistence type="predicted"/>
<feature type="transmembrane region" description="Helical" evidence="1">
    <location>
        <begin position="12"/>
        <end position="34"/>
    </location>
</feature>
<evidence type="ECO:0000313" key="2">
    <source>
        <dbReference type="EMBL" id="TMW98779.1"/>
    </source>
</evidence>
<dbReference type="EMBL" id="RXGB01001474">
    <property type="protein sequence ID" value="TMW98779.1"/>
    <property type="molecule type" value="Genomic_DNA"/>
</dbReference>
<reference evidence="2" key="1">
    <citation type="submission" date="2019-05" db="EMBL/GenBank/DDBJ databases">
        <title>The de novo reference genome and transcriptome assemblies of the wild tomato species Solanum chilense.</title>
        <authorList>
            <person name="Stam R."/>
            <person name="Nosenko T."/>
            <person name="Hoerger A.C."/>
            <person name="Stephan W."/>
            <person name="Seidel M.A."/>
            <person name="Kuhn J.M.M."/>
            <person name="Haberer G."/>
            <person name="Tellier A."/>
        </authorList>
    </citation>
    <scope>NUCLEOTIDE SEQUENCE</scope>
    <source>
        <tissue evidence="2">Mature leaves</tissue>
    </source>
</reference>
<accession>A0A6N2C0Z4</accession>
<comment type="caution">
    <text evidence="2">The sequence shown here is derived from an EMBL/GenBank/DDBJ whole genome shotgun (WGS) entry which is preliminary data.</text>
</comment>
<name>A0A6N2C0Z4_SOLCI</name>
<evidence type="ECO:0000256" key="1">
    <source>
        <dbReference type="SAM" id="Phobius"/>
    </source>
</evidence>
<organism evidence="2">
    <name type="scientific">Solanum chilense</name>
    <name type="common">Tomato</name>
    <name type="synonym">Lycopersicon chilense</name>
    <dbReference type="NCBI Taxonomy" id="4083"/>
    <lineage>
        <taxon>Eukaryota</taxon>
        <taxon>Viridiplantae</taxon>
        <taxon>Streptophyta</taxon>
        <taxon>Embryophyta</taxon>
        <taxon>Tracheophyta</taxon>
        <taxon>Spermatophyta</taxon>
        <taxon>Magnoliopsida</taxon>
        <taxon>eudicotyledons</taxon>
        <taxon>Gunneridae</taxon>
        <taxon>Pentapetalae</taxon>
        <taxon>asterids</taxon>
        <taxon>lamiids</taxon>
        <taxon>Solanales</taxon>
        <taxon>Solanaceae</taxon>
        <taxon>Solanoideae</taxon>
        <taxon>Solaneae</taxon>
        <taxon>Solanum</taxon>
        <taxon>Solanum subgen. Lycopersicon</taxon>
    </lineage>
</organism>
<gene>
    <name evidence="2" type="ORF">EJD97_003492</name>
</gene>
<keyword evidence="1" id="KW-0472">Membrane</keyword>
<feature type="transmembrane region" description="Helical" evidence="1">
    <location>
        <begin position="40"/>
        <end position="58"/>
    </location>
</feature>
<keyword evidence="1" id="KW-1133">Transmembrane helix</keyword>
<keyword evidence="1" id="KW-0812">Transmembrane</keyword>
<dbReference type="AlphaFoldDB" id="A0A6N2C0Z4"/>
<protein>
    <submittedName>
        <fullName evidence="2">Uncharacterized protein</fullName>
    </submittedName>
</protein>
<sequence>MVRIVSVNSKQWPLFLCFRPYCFVYACMMGSSLIKSSSELPLLVILGFVVNLALFLRLDIVPSSFSLTY</sequence>